<reference evidence="1 2" key="1">
    <citation type="submission" date="2024-01" db="EMBL/GenBank/DDBJ databases">
        <title>Niabella digestum sp. nov., isolated from waste digestion system.</title>
        <authorList>
            <person name="Zhang L."/>
        </authorList>
    </citation>
    <scope>NUCLEOTIDE SEQUENCE [LARGE SCALE GENOMIC DNA]</scope>
    <source>
        <strain evidence="1 2">A18</strain>
    </source>
</reference>
<accession>A0ABU7RIZ9</accession>
<gene>
    <name evidence="1" type="ORF">V2H41_11960</name>
</gene>
<dbReference type="Pfam" id="PF08922">
    <property type="entry name" value="DUF1905"/>
    <property type="match status" value="1"/>
</dbReference>
<protein>
    <submittedName>
        <fullName evidence="1">YdeI/OmpD-associated family protein</fullName>
    </submittedName>
</protein>
<dbReference type="SUPFAM" id="SSF141694">
    <property type="entry name" value="AF2212/PG0164-like"/>
    <property type="match status" value="1"/>
</dbReference>
<proteinExistence type="predicted"/>
<dbReference type="RefSeq" id="WP_330975392.1">
    <property type="nucleotide sequence ID" value="NZ_JAZGLY010000007.1"/>
</dbReference>
<comment type="caution">
    <text evidence="1">The sequence shown here is derived from an EMBL/GenBank/DDBJ whole genome shotgun (WGS) entry which is preliminary data.</text>
</comment>
<dbReference type="Pfam" id="PF13376">
    <property type="entry name" value="OmdA"/>
    <property type="match status" value="1"/>
</dbReference>
<dbReference type="Proteomes" id="UP001357452">
    <property type="component" value="Unassembled WGS sequence"/>
</dbReference>
<dbReference type="EMBL" id="JAZGLY010000007">
    <property type="protein sequence ID" value="MEE6187987.1"/>
    <property type="molecule type" value="Genomic_DNA"/>
</dbReference>
<evidence type="ECO:0000313" key="1">
    <source>
        <dbReference type="EMBL" id="MEE6187987.1"/>
    </source>
</evidence>
<dbReference type="InterPro" id="IPR015018">
    <property type="entry name" value="DUF1905"/>
</dbReference>
<keyword evidence="2" id="KW-1185">Reference proteome</keyword>
<evidence type="ECO:0000313" key="2">
    <source>
        <dbReference type="Proteomes" id="UP001357452"/>
    </source>
</evidence>
<name>A0ABU7RIZ9_9BACT</name>
<sequence>MKSIKKATFTAVIDIIGINPFVSLPEPVWEGVFRQAQKEKGPILIRGTINGKPFRQTLVKFKGAWRLYVNNVMLKDSPRRVGEAVELFVEYDPEPRTIAPHPDFIRALNQHKKAKQVFEQLPPSLQKEIVRYIANLKTETSAQANIEKAIGFLTGKNKFIGREPIRS</sequence>
<organism evidence="1 2">
    <name type="scientific">Niabella digestorum</name>
    <dbReference type="NCBI Taxonomy" id="3117701"/>
    <lineage>
        <taxon>Bacteria</taxon>
        <taxon>Pseudomonadati</taxon>
        <taxon>Bacteroidota</taxon>
        <taxon>Chitinophagia</taxon>
        <taxon>Chitinophagales</taxon>
        <taxon>Chitinophagaceae</taxon>
        <taxon>Niabella</taxon>
    </lineage>
</organism>